<evidence type="ECO:0000256" key="11">
    <source>
        <dbReference type="ARBA" id="ARBA00023169"/>
    </source>
</evidence>
<keyword evidence="14" id="KW-1133">Transmembrane helix</keyword>
<evidence type="ECO:0000256" key="4">
    <source>
        <dbReference type="ARBA" id="ARBA00019200"/>
    </source>
</evidence>
<comment type="similarity">
    <text evidence="2">Belongs to the CpsD/CapB family.</text>
</comment>
<dbReference type="SUPFAM" id="SSF52540">
    <property type="entry name" value="P-loop containing nucleoside triphosphate hydrolases"/>
    <property type="match status" value="1"/>
</dbReference>
<dbReference type="CDD" id="cd05387">
    <property type="entry name" value="BY-kinase"/>
    <property type="match status" value="1"/>
</dbReference>
<evidence type="ECO:0000256" key="3">
    <source>
        <dbReference type="ARBA" id="ARBA00011903"/>
    </source>
</evidence>
<comment type="caution">
    <text evidence="16">The sequence shown here is derived from an EMBL/GenBank/DDBJ whole genome shotgun (WGS) entry which is preliminary data.</text>
</comment>
<evidence type="ECO:0000256" key="13">
    <source>
        <dbReference type="ARBA" id="ARBA00051245"/>
    </source>
</evidence>
<dbReference type="AlphaFoldDB" id="R2SE41"/>
<feature type="domain" description="AAA" evidence="15">
    <location>
        <begin position="264"/>
        <end position="404"/>
    </location>
</feature>
<keyword evidence="10" id="KW-0829">Tyrosine-protein kinase</keyword>
<keyword evidence="5" id="KW-0808">Transferase</keyword>
<evidence type="ECO:0000256" key="5">
    <source>
        <dbReference type="ARBA" id="ARBA00022679"/>
    </source>
</evidence>
<dbReference type="Proteomes" id="UP000013782">
    <property type="component" value="Unassembled WGS sequence"/>
</dbReference>
<organism evidence="16 17">
    <name type="scientific">Enterococcus pallens ATCC BAA-351</name>
    <dbReference type="NCBI Taxonomy" id="1158607"/>
    <lineage>
        <taxon>Bacteria</taxon>
        <taxon>Bacillati</taxon>
        <taxon>Bacillota</taxon>
        <taxon>Bacilli</taxon>
        <taxon>Lactobacillales</taxon>
        <taxon>Enterococcaceae</taxon>
        <taxon>Enterococcus</taxon>
    </lineage>
</organism>
<dbReference type="HOGENOM" id="CLU_009912_4_2_9"/>
<keyword evidence="14" id="KW-0812">Transmembrane</keyword>
<feature type="transmembrane region" description="Helical" evidence="14">
    <location>
        <begin position="21"/>
        <end position="40"/>
    </location>
</feature>
<dbReference type="eggNOG" id="COG0489">
    <property type="taxonomic scope" value="Bacteria"/>
</dbReference>
<accession>R2SE41</accession>
<evidence type="ECO:0000256" key="2">
    <source>
        <dbReference type="ARBA" id="ARBA00007316"/>
    </source>
</evidence>
<sequence length="438" mass="49243">MDRQEKQTIGFSSLLRLIRKSLGVIVSLAIIAFVGTYILINEYMPSKYTVRSSVAIIPRTDVGLSFNENRFVQAADKYYGLLDSEIFRQLVWENVEGDRQPADKLTIVSEEASNLIFLEGESTSPKRAFSIAKSAINNYKKMINYSQDSYFLDTFSLPNAEQIQEKSNRSFLLAAAVSGLVLTLGIFLVALSYIFSDKVYTIEQAKRKINGRFIGSIAAQKKDKKGKVVISQISTPAAIVKDYQKTAISIDYSMRQAQHNVLLISSVNPGEGKSTAALNLAIALHQLNRKVLLLDLDLRHPKLAEYAHVEVTESTEISQLLLETKPQKIKQYIKQHEDLGIDYIFGKKAIFHEEPAVIERLEQFLKVLKREYDYIIIDTSPIGIVKETYLKASLAEEILLVVRQGTTNADQVNKVIEDMRLSNLSLIGFILNGVPLKD</sequence>
<gene>
    <name evidence="16" type="ORF">UAU_02496</name>
</gene>
<dbReference type="GO" id="GO:0005886">
    <property type="term" value="C:plasma membrane"/>
    <property type="evidence" value="ECO:0007669"/>
    <property type="project" value="TreeGrafter"/>
</dbReference>
<evidence type="ECO:0000256" key="10">
    <source>
        <dbReference type="ARBA" id="ARBA00023137"/>
    </source>
</evidence>
<dbReference type="EC" id="2.7.10.2" evidence="3"/>
<evidence type="ECO:0000256" key="12">
    <source>
        <dbReference type="ARBA" id="ARBA00024964"/>
    </source>
</evidence>
<evidence type="ECO:0000256" key="1">
    <source>
        <dbReference type="ARBA" id="ARBA00005132"/>
    </source>
</evidence>
<proteinExistence type="inferred from homology"/>
<keyword evidence="9" id="KW-0972">Capsule biogenesis/degradation</keyword>
<name>R2SE41_9ENTE</name>
<keyword evidence="8" id="KW-0067">ATP-binding</keyword>
<dbReference type="Pfam" id="PF13614">
    <property type="entry name" value="AAA_31"/>
    <property type="match status" value="1"/>
</dbReference>
<evidence type="ECO:0000313" key="17">
    <source>
        <dbReference type="Proteomes" id="UP000013782"/>
    </source>
</evidence>
<dbReference type="PATRIC" id="fig|1158607.3.peg.2470"/>
<evidence type="ECO:0000259" key="15">
    <source>
        <dbReference type="Pfam" id="PF13614"/>
    </source>
</evidence>
<dbReference type="Gene3D" id="3.40.50.300">
    <property type="entry name" value="P-loop containing nucleotide triphosphate hydrolases"/>
    <property type="match status" value="1"/>
</dbReference>
<comment type="catalytic activity">
    <reaction evidence="13">
        <text>L-tyrosyl-[protein] + ATP = O-phospho-L-tyrosyl-[protein] + ADP + H(+)</text>
        <dbReference type="Rhea" id="RHEA:10596"/>
        <dbReference type="Rhea" id="RHEA-COMP:10136"/>
        <dbReference type="Rhea" id="RHEA-COMP:20101"/>
        <dbReference type="ChEBI" id="CHEBI:15378"/>
        <dbReference type="ChEBI" id="CHEBI:30616"/>
        <dbReference type="ChEBI" id="CHEBI:46858"/>
        <dbReference type="ChEBI" id="CHEBI:61978"/>
        <dbReference type="ChEBI" id="CHEBI:456216"/>
        <dbReference type="EC" id="2.7.10.2"/>
    </reaction>
</comment>
<comment type="function">
    <text evidence="12">Involved in the regulation of capsular polysaccharide biosynthesis. Autophosphorylation of CpsD attenuates its activity and reduces the level of encapsulation. May be part of a complex that directs the coordinated polymerization and export to the cell surface of the capsular polysaccharide.</text>
</comment>
<dbReference type="STRING" id="160454.RV10_GL000665"/>
<reference evidence="16 17" key="1">
    <citation type="submission" date="2013-02" db="EMBL/GenBank/DDBJ databases">
        <title>The Genome Sequence of Enterococcus pallens BAA-351.</title>
        <authorList>
            <consortium name="The Broad Institute Genome Sequencing Platform"/>
            <consortium name="The Broad Institute Genome Sequencing Center for Infectious Disease"/>
            <person name="Earl A.M."/>
            <person name="Gilmore M.S."/>
            <person name="Lebreton F."/>
            <person name="Walker B."/>
            <person name="Young S.K."/>
            <person name="Zeng Q."/>
            <person name="Gargeya S."/>
            <person name="Fitzgerald M."/>
            <person name="Haas B."/>
            <person name="Abouelleil A."/>
            <person name="Alvarado L."/>
            <person name="Arachchi H.M."/>
            <person name="Berlin A.M."/>
            <person name="Chapman S.B."/>
            <person name="Dewar J."/>
            <person name="Goldberg J."/>
            <person name="Griggs A."/>
            <person name="Gujja S."/>
            <person name="Hansen M."/>
            <person name="Howarth C."/>
            <person name="Imamovic A."/>
            <person name="Larimer J."/>
            <person name="McCowan C."/>
            <person name="Murphy C."/>
            <person name="Neiman D."/>
            <person name="Pearson M."/>
            <person name="Priest M."/>
            <person name="Roberts A."/>
            <person name="Saif S."/>
            <person name="Shea T."/>
            <person name="Sisk P."/>
            <person name="Sykes S."/>
            <person name="Wortman J."/>
            <person name="Nusbaum C."/>
            <person name="Birren B."/>
        </authorList>
    </citation>
    <scope>NUCLEOTIDE SEQUENCE [LARGE SCALE GENOMIC DNA]</scope>
    <source>
        <strain evidence="16 17">ATCC BAA-351</strain>
    </source>
</reference>
<dbReference type="GO" id="GO:0004713">
    <property type="term" value="F:protein tyrosine kinase activity"/>
    <property type="evidence" value="ECO:0007669"/>
    <property type="project" value="TreeGrafter"/>
</dbReference>
<keyword evidence="11" id="KW-0270">Exopolysaccharide synthesis</keyword>
<dbReference type="EMBL" id="AJAQ01000016">
    <property type="protein sequence ID" value="EOH93800.1"/>
    <property type="molecule type" value="Genomic_DNA"/>
</dbReference>
<evidence type="ECO:0000256" key="14">
    <source>
        <dbReference type="SAM" id="Phobius"/>
    </source>
</evidence>
<protein>
    <recommendedName>
        <fullName evidence="4">Tyrosine-protein kinase CpsD</fullName>
        <ecNumber evidence="3">2.7.10.2</ecNumber>
    </recommendedName>
</protein>
<feature type="transmembrane region" description="Helical" evidence="14">
    <location>
        <begin position="171"/>
        <end position="195"/>
    </location>
</feature>
<keyword evidence="6" id="KW-0547">Nucleotide-binding</keyword>
<dbReference type="RefSeq" id="WP_010757486.1">
    <property type="nucleotide sequence ID" value="NZ_ASWD01000001.1"/>
</dbReference>
<keyword evidence="14" id="KW-0472">Membrane</keyword>
<dbReference type="PANTHER" id="PTHR32309">
    <property type="entry name" value="TYROSINE-PROTEIN KINASE"/>
    <property type="match status" value="1"/>
</dbReference>
<evidence type="ECO:0000256" key="7">
    <source>
        <dbReference type="ARBA" id="ARBA00022777"/>
    </source>
</evidence>
<evidence type="ECO:0000313" key="16">
    <source>
        <dbReference type="EMBL" id="EOH93800.1"/>
    </source>
</evidence>
<dbReference type="OrthoDB" id="9794577at2"/>
<dbReference type="InterPro" id="IPR025669">
    <property type="entry name" value="AAA_dom"/>
</dbReference>
<dbReference type="GO" id="GO:0000271">
    <property type="term" value="P:polysaccharide biosynthetic process"/>
    <property type="evidence" value="ECO:0007669"/>
    <property type="project" value="UniProtKB-KW"/>
</dbReference>
<keyword evidence="17" id="KW-1185">Reference proteome</keyword>
<evidence type="ECO:0000256" key="6">
    <source>
        <dbReference type="ARBA" id="ARBA00022741"/>
    </source>
</evidence>
<dbReference type="InterPro" id="IPR050445">
    <property type="entry name" value="Bact_polysacc_biosynth/exp"/>
</dbReference>
<evidence type="ECO:0000256" key="8">
    <source>
        <dbReference type="ARBA" id="ARBA00022840"/>
    </source>
</evidence>
<comment type="pathway">
    <text evidence="1">Capsule biogenesis; capsule polysaccharide biosynthesis.</text>
</comment>
<evidence type="ECO:0000256" key="9">
    <source>
        <dbReference type="ARBA" id="ARBA00022903"/>
    </source>
</evidence>
<dbReference type="PANTHER" id="PTHR32309:SF13">
    <property type="entry name" value="FERRIC ENTEROBACTIN TRANSPORT PROTEIN FEPE"/>
    <property type="match status" value="1"/>
</dbReference>
<dbReference type="InterPro" id="IPR027417">
    <property type="entry name" value="P-loop_NTPase"/>
</dbReference>
<keyword evidence="7" id="KW-0418">Kinase</keyword>
<dbReference type="InterPro" id="IPR005702">
    <property type="entry name" value="Wzc-like_C"/>
</dbReference>